<comment type="caution">
    <text evidence="1">The sequence shown here is derived from an EMBL/GenBank/DDBJ whole genome shotgun (WGS) entry which is preliminary data.</text>
</comment>
<evidence type="ECO:0000313" key="2">
    <source>
        <dbReference type="Proteomes" id="UP000601099"/>
    </source>
</evidence>
<dbReference type="EMBL" id="JADWYK010000001">
    <property type="protein sequence ID" value="MBG8552235.1"/>
    <property type="molecule type" value="Genomic_DNA"/>
</dbReference>
<name>A0ABS0KWI1_9BACT</name>
<protein>
    <submittedName>
        <fullName evidence="1">Uncharacterized protein</fullName>
    </submittedName>
</protein>
<reference evidence="1 2" key="1">
    <citation type="submission" date="2020-11" db="EMBL/GenBank/DDBJ databases">
        <title>Hymenobacter sp.</title>
        <authorList>
            <person name="Kim M.K."/>
        </authorList>
    </citation>
    <scope>NUCLEOTIDE SEQUENCE [LARGE SCALE GENOMIC DNA]</scope>
    <source>
        <strain evidence="1 2">BT594</strain>
    </source>
</reference>
<proteinExistence type="predicted"/>
<evidence type="ECO:0000313" key="1">
    <source>
        <dbReference type="EMBL" id="MBG8552235.1"/>
    </source>
</evidence>
<gene>
    <name evidence="1" type="ORF">I5L79_01685</name>
</gene>
<accession>A0ABS0KWI1</accession>
<dbReference type="RefSeq" id="WP_196953275.1">
    <property type="nucleotide sequence ID" value="NZ_JADWYK010000001.1"/>
</dbReference>
<organism evidence="1 2">
    <name type="scientific">Hymenobacter guriensis</name>
    <dbReference type="NCBI Taxonomy" id="2793065"/>
    <lineage>
        <taxon>Bacteria</taxon>
        <taxon>Pseudomonadati</taxon>
        <taxon>Bacteroidota</taxon>
        <taxon>Cytophagia</taxon>
        <taxon>Cytophagales</taxon>
        <taxon>Hymenobacteraceae</taxon>
        <taxon>Hymenobacter</taxon>
    </lineage>
</organism>
<sequence>MKPLIGIGFWRSLLEPELPDPACFIDADWSQSERQRVLHYLQQGQPLNYWMGYSWCRFRCGISNPEMGAADYTDGTYCWPEGLAHYVSCHQVRLPNTFTQHVLSQLSFPAAAAKVSDFSPVDMQWCQQQTGWHPSFLSFPAETDEEAEKTIRRFEQGKCLEPSMLTPAACEARTHLIKQWRAKTS</sequence>
<dbReference type="Proteomes" id="UP000601099">
    <property type="component" value="Unassembled WGS sequence"/>
</dbReference>
<keyword evidence="2" id="KW-1185">Reference proteome</keyword>